<reference evidence="8" key="1">
    <citation type="submission" date="2016-10" db="EMBL/GenBank/DDBJ databases">
        <authorList>
            <person name="Varghese N."/>
            <person name="Submissions S."/>
        </authorList>
    </citation>
    <scope>NUCLEOTIDE SEQUENCE [LARGE SCALE GENOMIC DNA]</scope>
    <source>
        <strain evidence="8">DSM 46136</strain>
    </source>
</reference>
<dbReference type="RefSeq" id="WP_175551633.1">
    <property type="nucleotide sequence ID" value="NZ_FPBA01000012.1"/>
</dbReference>
<dbReference type="PANTHER" id="PTHR43557:SF2">
    <property type="entry name" value="RIESKE DOMAIN-CONTAINING PROTEIN-RELATED"/>
    <property type="match status" value="1"/>
</dbReference>
<keyword evidence="8" id="KW-1185">Reference proteome</keyword>
<accession>A0A1I7B5G9</accession>
<evidence type="ECO:0000256" key="4">
    <source>
        <dbReference type="ARBA" id="ARBA00023002"/>
    </source>
</evidence>
<dbReference type="SUPFAM" id="SSF51905">
    <property type="entry name" value="FAD/NAD(P)-binding domain"/>
    <property type="match status" value="2"/>
</dbReference>
<dbReference type="GO" id="GO:0051213">
    <property type="term" value="F:dioxygenase activity"/>
    <property type="evidence" value="ECO:0007669"/>
    <property type="project" value="UniProtKB-KW"/>
</dbReference>
<comment type="cofactor">
    <cofactor evidence="1">
        <name>FAD</name>
        <dbReference type="ChEBI" id="CHEBI:57692"/>
    </cofactor>
</comment>
<evidence type="ECO:0000256" key="2">
    <source>
        <dbReference type="ARBA" id="ARBA00022630"/>
    </source>
</evidence>
<evidence type="ECO:0000259" key="5">
    <source>
        <dbReference type="Pfam" id="PF07992"/>
    </source>
</evidence>
<keyword evidence="7" id="KW-0223">Dioxygenase</keyword>
<dbReference type="SUPFAM" id="SSF55424">
    <property type="entry name" value="FAD/NAD-linked reductases, dimerisation (C-terminal) domain"/>
    <property type="match status" value="1"/>
</dbReference>
<dbReference type="Gene3D" id="3.50.50.60">
    <property type="entry name" value="FAD/NAD(P)-binding domain"/>
    <property type="match status" value="2"/>
</dbReference>
<organism evidence="7 8">
    <name type="scientific">Geodermatophilus amargosae</name>
    <dbReference type="NCBI Taxonomy" id="1296565"/>
    <lineage>
        <taxon>Bacteria</taxon>
        <taxon>Bacillati</taxon>
        <taxon>Actinomycetota</taxon>
        <taxon>Actinomycetes</taxon>
        <taxon>Geodermatophilales</taxon>
        <taxon>Geodermatophilaceae</taxon>
        <taxon>Geodermatophilus</taxon>
    </lineage>
</organism>
<gene>
    <name evidence="7" type="ORF">SAMN05660657_03297</name>
</gene>
<protein>
    <submittedName>
        <fullName evidence="7">Phthalate 3,4-dioxygenase, ferredoxin reductase subunit</fullName>
    </submittedName>
</protein>
<dbReference type="InterPro" id="IPR023753">
    <property type="entry name" value="FAD/NAD-binding_dom"/>
</dbReference>
<dbReference type="AlphaFoldDB" id="A0A1I7B5G9"/>
<sequence length="405" mass="43006">MVVGGSIGAVRTVQGLRREGYGGRIRLLTEELVEPYDRPPLSKQYLAGSRSLDQFTLLTQEAAGDLDVEMVLGARAVGIDPDWDVVQLADGSRISYEHLVVATGSSPRVTPWDTVEGVLSLRDLQDADQLRRALDGASSIAVVGAGFVGAEVAATARGLGLDVTMIDPLPHPMARVLGGALADRFIELHQDRGANLLLSTRVESIQRDASGIQLSLSDSTVLTCDVVVIGIGTVPNTGWLSGAGLDLVNGVACDARGRATDVAGIYAVGDAARWLDPHDGVQRRHEHWTNAVEQAAVVAKVIVHGDAPEHRPRPYVWSDQYDWQIQVLGDPARGELIDVIENEPVISDGAAPRPRFAAVYGASDGNVVGAVIVSWPRATLTLRRSLASTTTTADATTSVQALTAR</sequence>
<dbReference type="InterPro" id="IPR016156">
    <property type="entry name" value="FAD/NAD-linked_Rdtase_dimer_sf"/>
</dbReference>
<dbReference type="PRINTS" id="PR00368">
    <property type="entry name" value="FADPNR"/>
</dbReference>
<evidence type="ECO:0000313" key="7">
    <source>
        <dbReference type="EMBL" id="SFT82402.1"/>
    </source>
</evidence>
<dbReference type="GO" id="GO:0005737">
    <property type="term" value="C:cytoplasm"/>
    <property type="evidence" value="ECO:0007669"/>
    <property type="project" value="TreeGrafter"/>
</dbReference>
<feature type="domain" description="FAD/NAD(P)-binding" evidence="5">
    <location>
        <begin position="1"/>
        <end position="295"/>
    </location>
</feature>
<dbReference type="InterPro" id="IPR028202">
    <property type="entry name" value="Reductase_C"/>
</dbReference>
<evidence type="ECO:0000256" key="3">
    <source>
        <dbReference type="ARBA" id="ARBA00022827"/>
    </source>
</evidence>
<dbReference type="EMBL" id="FPBA01000012">
    <property type="protein sequence ID" value="SFT82402.1"/>
    <property type="molecule type" value="Genomic_DNA"/>
</dbReference>
<dbReference type="InterPro" id="IPR036188">
    <property type="entry name" value="FAD/NAD-bd_sf"/>
</dbReference>
<dbReference type="Gene3D" id="3.30.390.30">
    <property type="match status" value="1"/>
</dbReference>
<dbReference type="PANTHER" id="PTHR43557">
    <property type="entry name" value="APOPTOSIS-INDUCING FACTOR 1"/>
    <property type="match status" value="1"/>
</dbReference>
<dbReference type="InterPro" id="IPR050446">
    <property type="entry name" value="FAD-oxidoreductase/Apoptosis"/>
</dbReference>
<keyword evidence="4" id="KW-0560">Oxidoreductase</keyword>
<dbReference type="GO" id="GO:0016651">
    <property type="term" value="F:oxidoreductase activity, acting on NAD(P)H"/>
    <property type="evidence" value="ECO:0007669"/>
    <property type="project" value="TreeGrafter"/>
</dbReference>
<dbReference type="Pfam" id="PF14759">
    <property type="entry name" value="Reductase_C"/>
    <property type="match status" value="1"/>
</dbReference>
<dbReference type="STRING" id="1296565.SAMN05660657_03297"/>
<dbReference type="Pfam" id="PF07992">
    <property type="entry name" value="Pyr_redox_2"/>
    <property type="match status" value="1"/>
</dbReference>
<keyword evidence="3" id="KW-0274">FAD</keyword>
<evidence type="ECO:0000256" key="1">
    <source>
        <dbReference type="ARBA" id="ARBA00001974"/>
    </source>
</evidence>
<evidence type="ECO:0000313" key="8">
    <source>
        <dbReference type="Proteomes" id="UP000199546"/>
    </source>
</evidence>
<dbReference type="PRINTS" id="PR00411">
    <property type="entry name" value="PNDRDTASEI"/>
</dbReference>
<evidence type="ECO:0000259" key="6">
    <source>
        <dbReference type="Pfam" id="PF14759"/>
    </source>
</evidence>
<keyword evidence="2" id="KW-0285">Flavoprotein</keyword>
<proteinExistence type="predicted"/>
<name>A0A1I7B5G9_9ACTN</name>
<feature type="domain" description="Reductase C-terminal" evidence="6">
    <location>
        <begin position="315"/>
        <end position="394"/>
    </location>
</feature>
<dbReference type="Proteomes" id="UP000199546">
    <property type="component" value="Unassembled WGS sequence"/>
</dbReference>